<gene>
    <name evidence="1" type="ORF">QQ020_04375</name>
</gene>
<organism evidence="1 2">
    <name type="scientific">Agaribacillus aureus</name>
    <dbReference type="NCBI Taxonomy" id="3051825"/>
    <lineage>
        <taxon>Bacteria</taxon>
        <taxon>Pseudomonadati</taxon>
        <taxon>Bacteroidota</taxon>
        <taxon>Cytophagia</taxon>
        <taxon>Cytophagales</taxon>
        <taxon>Splendidivirgaceae</taxon>
        <taxon>Agaribacillus</taxon>
    </lineage>
</organism>
<proteinExistence type="predicted"/>
<name>A0ABT8L0P0_9BACT</name>
<dbReference type="Proteomes" id="UP001172083">
    <property type="component" value="Unassembled WGS sequence"/>
</dbReference>
<evidence type="ECO:0000313" key="2">
    <source>
        <dbReference type="Proteomes" id="UP001172083"/>
    </source>
</evidence>
<dbReference type="EMBL" id="JAUJEB010000001">
    <property type="protein sequence ID" value="MDN5211268.1"/>
    <property type="molecule type" value="Genomic_DNA"/>
</dbReference>
<evidence type="ECO:0008006" key="3">
    <source>
        <dbReference type="Google" id="ProtNLM"/>
    </source>
</evidence>
<comment type="caution">
    <text evidence="1">The sequence shown here is derived from an EMBL/GenBank/DDBJ whole genome shotgun (WGS) entry which is preliminary data.</text>
</comment>
<keyword evidence="2" id="KW-1185">Reference proteome</keyword>
<evidence type="ECO:0000313" key="1">
    <source>
        <dbReference type="EMBL" id="MDN5211268.1"/>
    </source>
</evidence>
<sequence>MESAEELEILGKAPEVVLHRPYAMAYFFTDTKICYLHWKKLTSFEEYKEVFNTILEWHAKTPADYFLSDIRNQGTSSVEKKDWFKDYAIKKAVDGGLKKGAVIMDRNPFKQFYINLILKTTNTMQLPFKAFSDMPSAVAWLFET</sequence>
<reference evidence="1" key="1">
    <citation type="submission" date="2023-06" db="EMBL/GenBank/DDBJ databases">
        <title>Genomic of Agaribacillus aureum.</title>
        <authorList>
            <person name="Wang G."/>
        </authorList>
    </citation>
    <scope>NUCLEOTIDE SEQUENCE</scope>
    <source>
        <strain evidence="1">BMA12</strain>
    </source>
</reference>
<protein>
    <recommendedName>
        <fullName evidence="3">STAS/SEC14 domain-containing protein</fullName>
    </recommendedName>
</protein>
<accession>A0ABT8L0P0</accession>
<dbReference type="RefSeq" id="WP_346756603.1">
    <property type="nucleotide sequence ID" value="NZ_JAUJEB010000001.1"/>
</dbReference>